<comment type="caution">
    <text evidence="2">The sequence shown here is derived from an EMBL/GenBank/DDBJ whole genome shotgun (WGS) entry which is preliminary data.</text>
</comment>
<proteinExistence type="predicted"/>
<dbReference type="PANTHER" id="PTHR36156">
    <property type="entry name" value="SLR2101 PROTEIN"/>
    <property type="match status" value="1"/>
</dbReference>
<dbReference type="CDD" id="cd02231">
    <property type="entry name" value="cupin_BLL6423-like"/>
    <property type="match status" value="1"/>
</dbReference>
<gene>
    <name evidence="2" type="ORF">MYCIT1_LOCUS25856</name>
</gene>
<dbReference type="EMBL" id="CAVNYO010000419">
    <property type="protein sequence ID" value="CAK5277060.1"/>
    <property type="molecule type" value="Genomic_DNA"/>
</dbReference>
<dbReference type="Proteomes" id="UP001295794">
    <property type="component" value="Unassembled WGS sequence"/>
</dbReference>
<dbReference type="SUPFAM" id="SSF51182">
    <property type="entry name" value="RmlC-like cupins"/>
    <property type="match status" value="1"/>
</dbReference>
<dbReference type="PANTHER" id="PTHR36156:SF2">
    <property type="entry name" value="CUPIN TYPE-2 DOMAIN-CONTAINING PROTEIN"/>
    <property type="match status" value="1"/>
</dbReference>
<dbReference type="InterPro" id="IPR047142">
    <property type="entry name" value="OryJ/VirC-like"/>
</dbReference>
<dbReference type="InterPro" id="IPR011051">
    <property type="entry name" value="RmlC_Cupin_sf"/>
</dbReference>
<reference evidence="2" key="1">
    <citation type="submission" date="2023-11" db="EMBL/GenBank/DDBJ databases">
        <authorList>
            <person name="De Vega J J."/>
            <person name="De Vega J J."/>
        </authorList>
    </citation>
    <scope>NUCLEOTIDE SEQUENCE</scope>
</reference>
<dbReference type="AlphaFoldDB" id="A0AAD2K3L2"/>
<evidence type="ECO:0000259" key="1">
    <source>
        <dbReference type="Pfam" id="PF07883"/>
    </source>
</evidence>
<feature type="domain" description="Cupin type-2" evidence="1">
    <location>
        <begin position="86"/>
        <end position="151"/>
    </location>
</feature>
<name>A0AAD2K3L2_9AGAR</name>
<keyword evidence="3" id="KW-1185">Reference proteome</keyword>
<organism evidence="2 3">
    <name type="scientific">Mycena citricolor</name>
    <dbReference type="NCBI Taxonomy" id="2018698"/>
    <lineage>
        <taxon>Eukaryota</taxon>
        <taxon>Fungi</taxon>
        <taxon>Dikarya</taxon>
        <taxon>Basidiomycota</taxon>
        <taxon>Agaricomycotina</taxon>
        <taxon>Agaricomycetes</taxon>
        <taxon>Agaricomycetidae</taxon>
        <taxon>Agaricales</taxon>
        <taxon>Marasmiineae</taxon>
        <taxon>Mycenaceae</taxon>
        <taxon>Mycena</taxon>
    </lineage>
</organism>
<protein>
    <recommendedName>
        <fullName evidence="1">Cupin type-2 domain-containing protein</fullName>
    </recommendedName>
</protein>
<dbReference type="Pfam" id="PF07883">
    <property type="entry name" value="Cupin_2"/>
    <property type="match status" value="1"/>
</dbReference>
<dbReference type="InterPro" id="IPR014710">
    <property type="entry name" value="RmlC-like_jellyroll"/>
</dbReference>
<sequence>MQPTLNANTHLPNARLVTTGHTKDGTSVFTHDAALTPFTPFGPAASHFTSFHASPSVPASNTARFPELSTALPRCPPTGVLFCITDILPGGRAPMHRTQTIDYAVVIEGEIVLALDNGEEKTVRKGEFMVQRGANHAWFNRGEQTCRIAVVMVGAEKITLEDGRVLEETVFRPPKKA</sequence>
<evidence type="ECO:0000313" key="3">
    <source>
        <dbReference type="Proteomes" id="UP001295794"/>
    </source>
</evidence>
<dbReference type="InterPro" id="IPR013096">
    <property type="entry name" value="Cupin_2"/>
</dbReference>
<accession>A0AAD2K3L2</accession>
<dbReference type="Gene3D" id="2.60.120.10">
    <property type="entry name" value="Jelly Rolls"/>
    <property type="match status" value="1"/>
</dbReference>
<evidence type="ECO:0000313" key="2">
    <source>
        <dbReference type="EMBL" id="CAK5277060.1"/>
    </source>
</evidence>